<keyword evidence="2 4" id="KW-0012">Acyltransferase</keyword>
<dbReference type="InterPro" id="IPR000794">
    <property type="entry name" value="Beta-ketoacyl_synthase"/>
</dbReference>
<evidence type="ECO:0000313" key="4">
    <source>
        <dbReference type="EMBL" id="MFD0917777.1"/>
    </source>
</evidence>
<dbReference type="Pfam" id="PF00109">
    <property type="entry name" value="ketoacyl-synt"/>
    <property type="match status" value="1"/>
</dbReference>
<dbReference type="EC" id="2.3.1.179" evidence="4"/>
<dbReference type="Proteomes" id="UP001597101">
    <property type="component" value="Unassembled WGS sequence"/>
</dbReference>
<proteinExistence type="predicted"/>
<dbReference type="InterPro" id="IPR014030">
    <property type="entry name" value="Ketoacyl_synth_N"/>
</dbReference>
<dbReference type="PANTHER" id="PTHR11712:SF322">
    <property type="entry name" value="POLYKETIDE BETA-KETOACYL SYNTHASE 2-RELATED"/>
    <property type="match status" value="1"/>
</dbReference>
<evidence type="ECO:0000256" key="2">
    <source>
        <dbReference type="ARBA" id="ARBA00023315"/>
    </source>
</evidence>
<dbReference type="InterPro" id="IPR016039">
    <property type="entry name" value="Thiolase-like"/>
</dbReference>
<dbReference type="EMBL" id="JBHTJV010000025">
    <property type="protein sequence ID" value="MFD0917777.1"/>
    <property type="molecule type" value="Genomic_DNA"/>
</dbReference>
<reference evidence="5" key="1">
    <citation type="journal article" date="2019" name="Int. J. Syst. Evol. Microbiol.">
        <title>The Global Catalogue of Microorganisms (GCM) 10K type strain sequencing project: providing services to taxonomists for standard genome sequencing and annotation.</title>
        <authorList>
            <consortium name="The Broad Institute Genomics Platform"/>
            <consortium name="The Broad Institute Genome Sequencing Center for Infectious Disease"/>
            <person name="Wu L."/>
            <person name="Ma J."/>
        </authorList>
    </citation>
    <scope>NUCLEOTIDE SEQUENCE [LARGE SCALE GENOMIC DNA]</scope>
    <source>
        <strain evidence="5">CCUG 60023</strain>
    </source>
</reference>
<dbReference type="GO" id="GO:0004315">
    <property type="term" value="F:3-oxoacyl-[acyl-carrier-protein] synthase activity"/>
    <property type="evidence" value="ECO:0007669"/>
    <property type="project" value="UniProtKB-EC"/>
</dbReference>
<gene>
    <name evidence="4" type="ORF">ACFQ14_15340</name>
</gene>
<name>A0ABW3FGZ5_9HYPH</name>
<dbReference type="SUPFAM" id="SSF53901">
    <property type="entry name" value="Thiolase-like"/>
    <property type="match status" value="2"/>
</dbReference>
<keyword evidence="5" id="KW-1185">Reference proteome</keyword>
<evidence type="ECO:0000313" key="5">
    <source>
        <dbReference type="Proteomes" id="UP001597101"/>
    </source>
</evidence>
<dbReference type="Gene3D" id="3.40.47.10">
    <property type="match status" value="1"/>
</dbReference>
<protein>
    <submittedName>
        <fullName evidence="4">Beta-ketoacyl-ACP synthase</fullName>
        <ecNumber evidence="4">2.3.1.179</ecNumber>
    </submittedName>
</protein>
<accession>A0ABW3FGZ5</accession>
<dbReference type="NCBIfam" id="NF005084">
    <property type="entry name" value="PRK06519.1"/>
    <property type="match status" value="1"/>
</dbReference>
<evidence type="ECO:0000259" key="3">
    <source>
        <dbReference type="Pfam" id="PF00109"/>
    </source>
</evidence>
<sequence>MTVLDDADDNAVVITGLGLLSALGEGPDAHFDGLKSGKPANLDTQTFAPYSVHALGEVDWSGQISRRDMRQMEPWQRIGTYAAGLALDDAGVKDNEELCGRMDMIVAAGGGERDAEVDASVLEDVRGKTDVDNLIAERLGNDLRPTLFLAQLSNLLAGNISIVHKVTGSSRTFMGEEGAGISAIQTAHARIASGQSDIMLVGGAFNGEREDMMLVFELGQYLAQGAPKPIWSREGDASGMVLASVGSFLILESAAHARERGARAYAEIAGVVADHGSRADHAATKRMTKALHCLPTDDGTVVLSGASGIEGITKEEKTFLSAAMPNAPARAYGSVVGTSIEAQFPLGIALAALAVHKGDFIDPLEAAEQPSESSPSSVLVTTFGHWRGEGMGLLRPVGSSKKGA</sequence>
<keyword evidence="1 4" id="KW-0808">Transferase</keyword>
<dbReference type="RefSeq" id="WP_377213629.1">
    <property type="nucleotide sequence ID" value="NZ_JBHTJV010000025.1"/>
</dbReference>
<feature type="domain" description="Beta-ketoacyl synthase-like N-terminal" evidence="3">
    <location>
        <begin position="10"/>
        <end position="256"/>
    </location>
</feature>
<evidence type="ECO:0000256" key="1">
    <source>
        <dbReference type="ARBA" id="ARBA00022679"/>
    </source>
</evidence>
<dbReference type="PANTHER" id="PTHR11712">
    <property type="entry name" value="POLYKETIDE SYNTHASE-RELATED"/>
    <property type="match status" value="1"/>
</dbReference>
<comment type="caution">
    <text evidence="4">The sequence shown here is derived from an EMBL/GenBank/DDBJ whole genome shotgun (WGS) entry which is preliminary data.</text>
</comment>
<organism evidence="4 5">
    <name type="scientific">Pseudahrensia aquimaris</name>
    <dbReference type="NCBI Taxonomy" id="744461"/>
    <lineage>
        <taxon>Bacteria</taxon>
        <taxon>Pseudomonadati</taxon>
        <taxon>Pseudomonadota</taxon>
        <taxon>Alphaproteobacteria</taxon>
        <taxon>Hyphomicrobiales</taxon>
        <taxon>Ahrensiaceae</taxon>
        <taxon>Pseudahrensia</taxon>
    </lineage>
</organism>